<dbReference type="AlphaFoldDB" id="A0A101M5B7"/>
<protein>
    <submittedName>
        <fullName evidence="1">Uncharacterized protein</fullName>
    </submittedName>
</protein>
<reference evidence="1" key="1">
    <citation type="journal article" date="2015" name="Genome Biol. Evol.">
        <title>Organellar Genomes of White Spruce (Picea glauca): Assembly and Annotation.</title>
        <authorList>
            <person name="Jackman S.D."/>
            <person name="Warren R.L."/>
            <person name="Gibb E.A."/>
            <person name="Vandervalk B.P."/>
            <person name="Mohamadi H."/>
            <person name="Chu J."/>
            <person name="Raymond A."/>
            <person name="Pleasance S."/>
            <person name="Coope R."/>
            <person name="Wildung M.R."/>
            <person name="Ritland C.E."/>
            <person name="Bousquet J."/>
            <person name="Jones S.J."/>
            <person name="Bohlmann J."/>
            <person name="Birol I."/>
        </authorList>
    </citation>
    <scope>NUCLEOTIDE SEQUENCE [LARGE SCALE GENOMIC DNA]</scope>
    <source>
        <tissue evidence="1">Flushing bud</tissue>
    </source>
</reference>
<sequence length="84" mass="10084">MGAFYGVTYNKELMIMLYRSKGIRRGKGISNCISVSTIPPRSGQRRSPARRKERRRRNLAWMGLIRISWIYHKERMVWIERVRT</sequence>
<comment type="caution">
    <text evidence="1">The sequence shown here is derived from an EMBL/GenBank/DDBJ whole genome shotgun (WGS) entry which is preliminary data.</text>
</comment>
<evidence type="ECO:0000313" key="1">
    <source>
        <dbReference type="EMBL" id="KUM51167.1"/>
    </source>
</evidence>
<geneLocation type="mitochondrion" evidence="1"/>
<dbReference type="EMBL" id="LKAM01000001">
    <property type="protein sequence ID" value="KUM51167.1"/>
    <property type="molecule type" value="Genomic_DNA"/>
</dbReference>
<name>A0A101M5B7_PICGL</name>
<gene>
    <name evidence="1" type="ORF">ABT39_MTgene1013</name>
</gene>
<keyword evidence="1" id="KW-0496">Mitochondrion</keyword>
<organism evidence="1">
    <name type="scientific">Picea glauca</name>
    <name type="common">White spruce</name>
    <name type="synonym">Pinus glauca</name>
    <dbReference type="NCBI Taxonomy" id="3330"/>
    <lineage>
        <taxon>Eukaryota</taxon>
        <taxon>Viridiplantae</taxon>
        <taxon>Streptophyta</taxon>
        <taxon>Embryophyta</taxon>
        <taxon>Tracheophyta</taxon>
        <taxon>Spermatophyta</taxon>
        <taxon>Pinopsida</taxon>
        <taxon>Pinidae</taxon>
        <taxon>Conifers I</taxon>
        <taxon>Pinales</taxon>
        <taxon>Pinaceae</taxon>
        <taxon>Picea</taxon>
    </lineage>
</organism>
<accession>A0A101M5B7</accession>
<proteinExistence type="predicted"/>